<evidence type="ECO:0000259" key="2">
    <source>
        <dbReference type="Pfam" id="PF13452"/>
    </source>
</evidence>
<organism evidence="3 4">
    <name type="scientific">Streptodolium elevatio</name>
    <dbReference type="NCBI Taxonomy" id="3157996"/>
    <lineage>
        <taxon>Bacteria</taxon>
        <taxon>Bacillati</taxon>
        <taxon>Actinomycetota</taxon>
        <taxon>Actinomycetes</taxon>
        <taxon>Kitasatosporales</taxon>
        <taxon>Streptomycetaceae</taxon>
        <taxon>Streptodolium</taxon>
    </lineage>
</organism>
<dbReference type="Gene3D" id="3.10.129.10">
    <property type="entry name" value="Hotdog Thioesterase"/>
    <property type="match status" value="2"/>
</dbReference>
<dbReference type="RefSeq" id="WP_358357922.1">
    <property type="nucleotide sequence ID" value="NZ_JBEZFP010000073.1"/>
</dbReference>
<evidence type="ECO:0000313" key="4">
    <source>
        <dbReference type="Proteomes" id="UP001551482"/>
    </source>
</evidence>
<comment type="caution">
    <text evidence="3">The sequence shown here is derived from an EMBL/GenBank/DDBJ whole genome shotgun (WGS) entry which is preliminary data.</text>
</comment>
<feature type="compositionally biased region" description="Low complexity" evidence="1">
    <location>
        <begin position="215"/>
        <end position="236"/>
    </location>
</feature>
<protein>
    <submittedName>
        <fullName evidence="3">MaoC family dehydratase N-terminal domain-containing protein</fullName>
    </submittedName>
</protein>
<reference evidence="3 4" key="1">
    <citation type="submission" date="2024-06" db="EMBL/GenBank/DDBJ databases">
        <title>The Natural Products Discovery Center: Release of the First 8490 Sequenced Strains for Exploring Actinobacteria Biosynthetic Diversity.</title>
        <authorList>
            <person name="Kalkreuter E."/>
            <person name="Kautsar S.A."/>
            <person name="Yang D."/>
            <person name="Bader C.D."/>
            <person name="Teijaro C.N."/>
            <person name="Fluegel L."/>
            <person name="Davis C.M."/>
            <person name="Simpson J.R."/>
            <person name="Lauterbach L."/>
            <person name="Steele A.D."/>
            <person name="Gui C."/>
            <person name="Meng S."/>
            <person name="Li G."/>
            <person name="Viehrig K."/>
            <person name="Ye F."/>
            <person name="Su P."/>
            <person name="Kiefer A.F."/>
            <person name="Nichols A."/>
            <person name="Cepeda A.J."/>
            <person name="Yan W."/>
            <person name="Fan B."/>
            <person name="Jiang Y."/>
            <person name="Adhikari A."/>
            <person name="Zheng C.-J."/>
            <person name="Schuster L."/>
            <person name="Cowan T.M."/>
            <person name="Smanski M.J."/>
            <person name="Chevrette M.G."/>
            <person name="De Carvalho L.P.S."/>
            <person name="Shen B."/>
        </authorList>
    </citation>
    <scope>NUCLEOTIDE SEQUENCE [LARGE SCALE GENOMIC DNA]</scope>
    <source>
        <strain evidence="3 4">NPDC048946</strain>
    </source>
</reference>
<dbReference type="Pfam" id="PF13452">
    <property type="entry name" value="FAS1_DH_region"/>
    <property type="match status" value="2"/>
</dbReference>
<proteinExistence type="predicted"/>
<evidence type="ECO:0000256" key="1">
    <source>
        <dbReference type="SAM" id="MobiDB-lite"/>
    </source>
</evidence>
<dbReference type="InterPro" id="IPR029069">
    <property type="entry name" value="HotDog_dom_sf"/>
</dbReference>
<accession>A0ABV3DN21</accession>
<feature type="domain" description="FAS1-like dehydratase" evidence="2">
    <location>
        <begin position="31"/>
        <end position="82"/>
    </location>
</feature>
<dbReference type="EMBL" id="JBEZFP010000073">
    <property type="protein sequence ID" value="MEU8136872.1"/>
    <property type="molecule type" value="Genomic_DNA"/>
</dbReference>
<sequence length="392" mass="40677">MTIDTDTDTTALEAQLQECVARGTKSVVRARHAVNAPMLDIWADALGDPNPVYRDVAAAAATGRTGIIAPPTMIQAWTMPQLSALAGTLPQVPGYAPYLGGRSAADVAADKAASDAGDNPAAAVHRLLTAHGYTARAATRCRQVYHREAQVGDHLSCESVLTTVSERKNTAIGAGYFVTTRMSFRDQDDADVATVDWTVLCFRTPDAPDTSSAGPAAEPAAETAAPAEAAAEATAEAAAEPVAPAVATGRSCLPLKAVPSVGDTLPTTVIPITPTFVIATAFATQDFYAAHHDTDWTRESLRRPGIFTNILATTGLVGGVVTDWGGPATRLLEVDLKLLAPNHTGDTLKLDGEVTEVGGEDGDSGGEVLLRVAGWNSLGPHVLATVRAQIPA</sequence>
<name>A0ABV3DN21_9ACTN</name>
<feature type="domain" description="FAS1-like dehydratase" evidence="2">
    <location>
        <begin position="144"/>
        <end position="194"/>
    </location>
</feature>
<keyword evidence="4" id="KW-1185">Reference proteome</keyword>
<feature type="region of interest" description="Disordered" evidence="1">
    <location>
        <begin position="207"/>
        <end position="236"/>
    </location>
</feature>
<evidence type="ECO:0000313" key="3">
    <source>
        <dbReference type="EMBL" id="MEU8136872.1"/>
    </source>
</evidence>
<dbReference type="InterPro" id="IPR039569">
    <property type="entry name" value="FAS1-like_DH_region"/>
</dbReference>
<dbReference type="SUPFAM" id="SSF54637">
    <property type="entry name" value="Thioesterase/thiol ester dehydrase-isomerase"/>
    <property type="match status" value="2"/>
</dbReference>
<dbReference type="Proteomes" id="UP001551482">
    <property type="component" value="Unassembled WGS sequence"/>
</dbReference>
<gene>
    <name evidence="3" type="ORF">AB0C36_25595</name>
</gene>